<dbReference type="GO" id="GO:0005886">
    <property type="term" value="C:plasma membrane"/>
    <property type="evidence" value="ECO:0007669"/>
    <property type="project" value="TreeGrafter"/>
</dbReference>
<evidence type="ECO:0000256" key="8">
    <source>
        <dbReference type="ARBA" id="ARBA00023136"/>
    </source>
</evidence>
<dbReference type="EMBL" id="VWZE01018517">
    <property type="protein sequence ID" value="NXF94487.1"/>
    <property type="molecule type" value="Genomic_DNA"/>
</dbReference>
<accession>A0A7K8XTX8</accession>
<gene>
    <name evidence="13" type="primary">Dmbt1_3</name>
    <name evidence="13" type="ORF">EUBBOU_R01954</name>
</gene>
<dbReference type="PROSITE" id="PS50287">
    <property type="entry name" value="SRCR_2"/>
    <property type="match status" value="2"/>
</dbReference>
<dbReference type="FunFam" id="3.10.250.10:FF:000006">
    <property type="entry name" value="neurotrypsin isoform X2"/>
    <property type="match status" value="1"/>
</dbReference>
<keyword evidence="14" id="KW-1185">Reference proteome</keyword>
<dbReference type="AlphaFoldDB" id="A0A7K8XTX8"/>
<evidence type="ECO:0000256" key="2">
    <source>
        <dbReference type="ARBA" id="ARBA00004613"/>
    </source>
</evidence>
<evidence type="ECO:0000256" key="1">
    <source>
        <dbReference type="ARBA" id="ARBA00004167"/>
    </source>
</evidence>
<feature type="domain" description="SRCR" evidence="12">
    <location>
        <begin position="1"/>
        <end position="93"/>
    </location>
</feature>
<feature type="non-terminal residue" evidence="13">
    <location>
        <position position="1"/>
    </location>
</feature>
<dbReference type="OrthoDB" id="536948at2759"/>
<evidence type="ECO:0000256" key="6">
    <source>
        <dbReference type="ARBA" id="ARBA00022737"/>
    </source>
</evidence>
<keyword evidence="10" id="KW-0325">Glycoprotein</keyword>
<dbReference type="SMART" id="SM00202">
    <property type="entry name" value="SR"/>
    <property type="match status" value="1"/>
</dbReference>
<evidence type="ECO:0000256" key="10">
    <source>
        <dbReference type="ARBA" id="ARBA00023180"/>
    </source>
</evidence>
<keyword evidence="3" id="KW-0964">Secreted</keyword>
<dbReference type="PANTHER" id="PTHR48071">
    <property type="entry name" value="SRCR DOMAIN-CONTAINING PROTEIN"/>
    <property type="match status" value="1"/>
</dbReference>
<dbReference type="FunFam" id="3.10.250.10:FF:000016">
    <property type="entry name" value="Scavenger receptor cysteine-rich protein type 12"/>
    <property type="match status" value="1"/>
</dbReference>
<organism evidence="13 14">
    <name type="scientific">Eubucco bourcierii</name>
    <name type="common">red-headed barbet</name>
    <dbReference type="NCBI Taxonomy" id="91767"/>
    <lineage>
        <taxon>Eukaryota</taxon>
        <taxon>Metazoa</taxon>
        <taxon>Chordata</taxon>
        <taxon>Craniata</taxon>
        <taxon>Vertebrata</taxon>
        <taxon>Euteleostomi</taxon>
        <taxon>Archelosauria</taxon>
        <taxon>Archosauria</taxon>
        <taxon>Dinosauria</taxon>
        <taxon>Saurischia</taxon>
        <taxon>Theropoda</taxon>
        <taxon>Coelurosauria</taxon>
        <taxon>Aves</taxon>
        <taxon>Neognathae</taxon>
        <taxon>Neoaves</taxon>
        <taxon>Telluraves</taxon>
        <taxon>Coraciimorphae</taxon>
        <taxon>Piciformes</taxon>
        <taxon>Ramphastidae</taxon>
        <taxon>Eubucco</taxon>
    </lineage>
</organism>
<evidence type="ECO:0000256" key="5">
    <source>
        <dbReference type="ARBA" id="ARBA00022729"/>
    </source>
</evidence>
<dbReference type="GO" id="GO:0004252">
    <property type="term" value="F:serine-type endopeptidase activity"/>
    <property type="evidence" value="ECO:0007669"/>
    <property type="project" value="TreeGrafter"/>
</dbReference>
<feature type="domain" description="SRCR" evidence="12">
    <location>
        <begin position="122"/>
        <end position="166"/>
    </location>
</feature>
<dbReference type="PANTHER" id="PTHR48071:SF15">
    <property type="entry name" value="SRCR DOMAIN-CONTAINING PROTEIN"/>
    <property type="match status" value="1"/>
</dbReference>
<dbReference type="GO" id="GO:0031638">
    <property type="term" value="P:zymogen activation"/>
    <property type="evidence" value="ECO:0007669"/>
    <property type="project" value="TreeGrafter"/>
</dbReference>
<dbReference type="Gene3D" id="3.10.250.10">
    <property type="entry name" value="SRCR-like domain"/>
    <property type="match status" value="2"/>
</dbReference>
<evidence type="ECO:0000256" key="11">
    <source>
        <dbReference type="PROSITE-ProRule" id="PRU00196"/>
    </source>
</evidence>
<comment type="caution">
    <text evidence="13">The sequence shown here is derived from an EMBL/GenBank/DDBJ whole genome shotgun (WGS) entry which is preliminary data.</text>
</comment>
<dbReference type="InterPro" id="IPR001190">
    <property type="entry name" value="SRCR"/>
</dbReference>
<evidence type="ECO:0000256" key="9">
    <source>
        <dbReference type="ARBA" id="ARBA00023157"/>
    </source>
</evidence>
<keyword evidence="9 11" id="KW-1015">Disulfide bond</keyword>
<proteinExistence type="predicted"/>
<evidence type="ECO:0000256" key="7">
    <source>
        <dbReference type="ARBA" id="ARBA00022989"/>
    </source>
</evidence>
<evidence type="ECO:0000256" key="4">
    <source>
        <dbReference type="ARBA" id="ARBA00022692"/>
    </source>
</evidence>
<dbReference type="SUPFAM" id="SSF56487">
    <property type="entry name" value="SRCR-like"/>
    <property type="match status" value="2"/>
</dbReference>
<evidence type="ECO:0000313" key="14">
    <source>
        <dbReference type="Proteomes" id="UP000583613"/>
    </source>
</evidence>
<keyword evidence="6" id="KW-0677">Repeat</keyword>
<comment type="caution">
    <text evidence="11">Lacks conserved residue(s) required for the propagation of feature annotation.</text>
</comment>
<feature type="disulfide bond" evidence="11">
    <location>
        <begin position="62"/>
        <end position="72"/>
    </location>
</feature>
<reference evidence="13 14" key="1">
    <citation type="submission" date="2019-09" db="EMBL/GenBank/DDBJ databases">
        <title>Bird 10,000 Genomes (B10K) Project - Family phase.</title>
        <authorList>
            <person name="Zhang G."/>
        </authorList>
    </citation>
    <scope>NUCLEOTIDE SEQUENCE [LARGE SCALE GENOMIC DNA]</scope>
    <source>
        <strain evidence="13">B10K-DU-001-04</strain>
        <tissue evidence="13">Muscle</tissue>
    </source>
</reference>
<dbReference type="GO" id="GO:0005615">
    <property type="term" value="C:extracellular space"/>
    <property type="evidence" value="ECO:0007669"/>
    <property type="project" value="TreeGrafter"/>
</dbReference>
<evidence type="ECO:0000259" key="12">
    <source>
        <dbReference type="PROSITE" id="PS50287"/>
    </source>
</evidence>
<name>A0A7K8XTX8_9PICI</name>
<dbReference type="Pfam" id="PF00530">
    <property type="entry name" value="SRCR"/>
    <property type="match status" value="2"/>
</dbReference>
<evidence type="ECO:0000256" key="3">
    <source>
        <dbReference type="ARBA" id="ARBA00022525"/>
    </source>
</evidence>
<comment type="subcellular location">
    <subcellularLocation>
        <location evidence="1">Membrane</location>
        <topology evidence="1">Single-pass membrane protein</topology>
    </subcellularLocation>
    <subcellularLocation>
        <location evidence="2">Secreted</location>
    </subcellularLocation>
</comment>
<dbReference type="PRINTS" id="PR00258">
    <property type="entry name" value="SPERACTRCPTR"/>
</dbReference>
<keyword evidence="8" id="KW-0472">Membrane</keyword>
<protein>
    <submittedName>
        <fullName evidence="13">DMBT1 protein</fullName>
    </submittedName>
</protein>
<feature type="disulfide bond" evidence="11">
    <location>
        <begin position="18"/>
        <end position="82"/>
    </location>
</feature>
<feature type="disulfide bond" evidence="11">
    <location>
        <begin position="31"/>
        <end position="92"/>
    </location>
</feature>
<keyword evidence="5" id="KW-0732">Signal</keyword>
<sequence length="166" mass="18078">RCAGRVELLHRQRWGTVCDDAWDLQDAAVVCRQLGCGSALWALSGAYFGRGHDPIWLDEVQCTGAEESIFNCTARDWGHNNCVHGEDAGVICSVTMPPCSHCPHPLLPLCPPLPAPPAGHQVRLVNSGSRCSGRVEIFHGHQWGTVCDHSWDLRDAAAVCRQLDCG</sequence>
<dbReference type="Proteomes" id="UP000583613">
    <property type="component" value="Unassembled WGS sequence"/>
</dbReference>
<feature type="non-terminal residue" evidence="13">
    <location>
        <position position="166"/>
    </location>
</feature>
<dbReference type="InterPro" id="IPR036772">
    <property type="entry name" value="SRCR-like_dom_sf"/>
</dbReference>
<keyword evidence="4" id="KW-0812">Transmembrane</keyword>
<keyword evidence="7" id="KW-1133">Transmembrane helix</keyword>
<evidence type="ECO:0000313" key="13">
    <source>
        <dbReference type="EMBL" id="NXF94487.1"/>
    </source>
</evidence>